<protein>
    <submittedName>
        <fullName evidence="2">Uncharacterized protein</fullName>
    </submittedName>
</protein>
<dbReference type="EMBL" id="PDHH01000004">
    <property type="protein sequence ID" value="PSM52001.1"/>
    <property type="molecule type" value="Genomic_DNA"/>
</dbReference>
<comment type="caution">
    <text evidence="2">The sequence shown here is derived from an EMBL/GenBank/DDBJ whole genome shotgun (WGS) entry which is preliminary data.</text>
</comment>
<accession>A0A2P8R0I2</accession>
<name>A0A2P8R0I2_9BACT</name>
<evidence type="ECO:0000256" key="1">
    <source>
        <dbReference type="SAM" id="Phobius"/>
    </source>
</evidence>
<feature type="transmembrane region" description="Helical" evidence="1">
    <location>
        <begin position="28"/>
        <end position="46"/>
    </location>
</feature>
<evidence type="ECO:0000313" key="2">
    <source>
        <dbReference type="EMBL" id="PSM52001.1"/>
    </source>
</evidence>
<keyword evidence="1" id="KW-0472">Membrane</keyword>
<evidence type="ECO:0000313" key="3">
    <source>
        <dbReference type="Proteomes" id="UP000240535"/>
    </source>
</evidence>
<gene>
    <name evidence="2" type="ORF">CQ405_05405</name>
</gene>
<dbReference type="RefSeq" id="WP_106871479.1">
    <property type="nucleotide sequence ID" value="NZ_CP053841.1"/>
</dbReference>
<sequence length="116" mass="13403">MRYIILIILAILVLALFSIDDNKISKKVKFIIILILVAIASFGYFYEAKQDKKFDSLNSKIQAFQQGKTLNCNGYEVNMTNFNFSYATHSFIFKKDAKKEFQNVIIKAKDCNLDNE</sequence>
<organism evidence="2 3">
    <name type="scientific">Campylobacter blaseri</name>
    <dbReference type="NCBI Taxonomy" id="2042961"/>
    <lineage>
        <taxon>Bacteria</taxon>
        <taxon>Pseudomonadati</taxon>
        <taxon>Campylobacterota</taxon>
        <taxon>Epsilonproteobacteria</taxon>
        <taxon>Campylobacterales</taxon>
        <taxon>Campylobacteraceae</taxon>
        <taxon>Campylobacter</taxon>
    </lineage>
</organism>
<dbReference type="AlphaFoldDB" id="A0A2P8R0I2"/>
<keyword evidence="1" id="KW-0812">Transmembrane</keyword>
<proteinExistence type="predicted"/>
<keyword evidence="1" id="KW-1133">Transmembrane helix</keyword>
<keyword evidence="3" id="KW-1185">Reference proteome</keyword>
<dbReference type="OrthoDB" id="5363191at2"/>
<reference evidence="3" key="1">
    <citation type="submission" date="2017-10" db="EMBL/GenBank/DDBJ databases">
        <title>Campylobacter species from seals.</title>
        <authorList>
            <person name="Gilbert M.J."/>
            <person name="Zomer A.L."/>
            <person name="Timmerman A.J."/>
            <person name="Duim B."/>
            <person name="Wagenaar J.A."/>
        </authorList>
    </citation>
    <scope>NUCLEOTIDE SEQUENCE [LARGE SCALE GENOMIC DNA]</scope>
    <source>
        <strain evidence="3">17S00004-5</strain>
    </source>
</reference>
<dbReference type="Proteomes" id="UP000240535">
    <property type="component" value="Unassembled WGS sequence"/>
</dbReference>